<evidence type="ECO:0000313" key="3">
    <source>
        <dbReference type="EMBL" id="PKT72088.1"/>
    </source>
</evidence>
<evidence type="ECO:0000256" key="1">
    <source>
        <dbReference type="SAM" id="MobiDB-lite"/>
    </source>
</evidence>
<dbReference type="OrthoDB" id="4310895at2"/>
<accession>A0A2I0SQ92</accession>
<comment type="caution">
    <text evidence="3">The sequence shown here is derived from an EMBL/GenBank/DDBJ whole genome shotgun (WGS) entry which is preliminary data.</text>
</comment>
<evidence type="ECO:0000313" key="4">
    <source>
        <dbReference type="Proteomes" id="UP000236178"/>
    </source>
</evidence>
<dbReference type="RefSeq" id="WP_103550122.1">
    <property type="nucleotide sequence ID" value="NZ_JBHJSK010000003.1"/>
</dbReference>
<keyword evidence="2" id="KW-0732">Signal</keyword>
<protein>
    <recommendedName>
        <fullName evidence="5">Lipoprotein</fullName>
    </recommendedName>
</protein>
<gene>
    <name evidence="3" type="ORF">CW362_15945</name>
</gene>
<dbReference type="PROSITE" id="PS51257">
    <property type="entry name" value="PROKAR_LIPOPROTEIN"/>
    <property type="match status" value="1"/>
</dbReference>
<feature type="compositionally biased region" description="Low complexity" evidence="1">
    <location>
        <begin position="37"/>
        <end position="64"/>
    </location>
</feature>
<feature type="region of interest" description="Disordered" evidence="1">
    <location>
        <begin position="245"/>
        <end position="281"/>
    </location>
</feature>
<evidence type="ECO:0000256" key="2">
    <source>
        <dbReference type="SAM" id="SignalP"/>
    </source>
</evidence>
<reference evidence="3 4" key="1">
    <citation type="submission" date="2017-12" db="EMBL/GenBank/DDBJ databases">
        <title>Streptomyces populusis sp. nov., a novel endophytic actinobacterium isolated from stems of Populus adenopoda Maxim.</title>
        <authorList>
            <person name="Wang Z."/>
        </authorList>
    </citation>
    <scope>NUCLEOTIDE SEQUENCE [LARGE SCALE GENOMIC DNA]</scope>
    <source>
        <strain evidence="3 4">A249</strain>
    </source>
</reference>
<organism evidence="3 4">
    <name type="scientific">Streptomyces populi</name>
    <dbReference type="NCBI Taxonomy" id="2058924"/>
    <lineage>
        <taxon>Bacteria</taxon>
        <taxon>Bacillati</taxon>
        <taxon>Actinomycetota</taxon>
        <taxon>Actinomycetes</taxon>
        <taxon>Kitasatosporales</taxon>
        <taxon>Streptomycetaceae</taxon>
        <taxon>Streptomyces</taxon>
    </lineage>
</organism>
<evidence type="ECO:0008006" key="5">
    <source>
        <dbReference type="Google" id="ProtNLM"/>
    </source>
</evidence>
<feature type="chain" id="PRO_5039032354" description="Lipoprotein" evidence="2">
    <location>
        <begin position="22"/>
        <end position="281"/>
    </location>
</feature>
<dbReference type="Proteomes" id="UP000236178">
    <property type="component" value="Unassembled WGS sequence"/>
</dbReference>
<keyword evidence="4" id="KW-1185">Reference proteome</keyword>
<dbReference type="AlphaFoldDB" id="A0A2I0SQ92"/>
<feature type="region of interest" description="Disordered" evidence="1">
    <location>
        <begin position="26"/>
        <end position="64"/>
    </location>
</feature>
<proteinExistence type="predicted"/>
<feature type="compositionally biased region" description="Polar residues" evidence="1">
    <location>
        <begin position="245"/>
        <end position="264"/>
    </location>
</feature>
<name>A0A2I0SQ92_9ACTN</name>
<dbReference type="EMBL" id="PJOS01000026">
    <property type="protein sequence ID" value="PKT72088.1"/>
    <property type="molecule type" value="Genomic_DNA"/>
</dbReference>
<feature type="signal peptide" evidence="2">
    <location>
        <begin position="1"/>
        <end position="21"/>
    </location>
</feature>
<sequence length="281" mass="28820">MIRPSCLLASALTAGTLLSTAACSNGGGDGGAARTDSSASPASTVPASPVAEEPGAASPSPSASVRVLTEAEARSALITNSDLGSQWDESKGVAAWHDALLESKVDASAFVTDKGDAKECQKLLDGLYKEDLLGKPVGASAVTGFDDSDNDAQMRYEVASYGKNALDDQMKWLSTLPDVCDQFTAVNGKGDRQTVQVTETQLPDVGDARQGLQVTMSGELEGDPETLTLDFAAVRVGDSALSLTNGGLSGTQHQSTEQAVQAGTTRLKDVLAGKSPAPTQG</sequence>